<accession>X0Z6K3</accession>
<proteinExistence type="predicted"/>
<sequence length="139" mass="15559">MPLHIPTLGERVTEEDIWTYADRTITSIEASDTIVHPAGVGEQDSLEISPAELMKYAIILLDMNALVQNTTIRTYIKIDDANYRLISSAVFPTDFPTNAKGVPIELYPMSVDWKITLQSAVTEGVSRNIPFRHVRRSLA</sequence>
<comment type="caution">
    <text evidence="1">The sequence shown here is derived from an EMBL/GenBank/DDBJ whole genome shotgun (WGS) entry which is preliminary data.</text>
</comment>
<organism evidence="1">
    <name type="scientific">marine sediment metagenome</name>
    <dbReference type="NCBI Taxonomy" id="412755"/>
    <lineage>
        <taxon>unclassified sequences</taxon>
        <taxon>metagenomes</taxon>
        <taxon>ecological metagenomes</taxon>
    </lineage>
</organism>
<protein>
    <submittedName>
        <fullName evidence="1">Uncharacterized protein</fullName>
    </submittedName>
</protein>
<reference evidence="1" key="1">
    <citation type="journal article" date="2014" name="Front. Microbiol.">
        <title>High frequency of phylogenetically diverse reductive dehalogenase-homologous genes in deep subseafloor sedimentary metagenomes.</title>
        <authorList>
            <person name="Kawai M."/>
            <person name="Futagami T."/>
            <person name="Toyoda A."/>
            <person name="Takaki Y."/>
            <person name="Nishi S."/>
            <person name="Hori S."/>
            <person name="Arai W."/>
            <person name="Tsubouchi T."/>
            <person name="Morono Y."/>
            <person name="Uchiyama I."/>
            <person name="Ito T."/>
            <person name="Fujiyama A."/>
            <person name="Inagaki F."/>
            <person name="Takami H."/>
        </authorList>
    </citation>
    <scope>NUCLEOTIDE SEQUENCE</scope>
    <source>
        <strain evidence="1">Expedition CK06-06</strain>
    </source>
</reference>
<dbReference type="AlphaFoldDB" id="X0Z6K3"/>
<name>X0Z6K3_9ZZZZ</name>
<dbReference type="EMBL" id="BART01007098">
    <property type="protein sequence ID" value="GAG54062.1"/>
    <property type="molecule type" value="Genomic_DNA"/>
</dbReference>
<evidence type="ECO:0000313" key="1">
    <source>
        <dbReference type="EMBL" id="GAG54062.1"/>
    </source>
</evidence>
<gene>
    <name evidence="1" type="ORF">S01H4_16205</name>
</gene>